<reference evidence="2" key="1">
    <citation type="submission" date="2022-11" db="EMBL/GenBank/DDBJ databases">
        <authorList>
            <person name="Scott C."/>
            <person name="Bruce N."/>
        </authorList>
    </citation>
    <scope>NUCLEOTIDE SEQUENCE</scope>
</reference>
<evidence type="ECO:0000256" key="1">
    <source>
        <dbReference type="SAM" id="MobiDB-lite"/>
    </source>
</evidence>
<evidence type="ECO:0000313" key="3">
    <source>
        <dbReference type="Proteomes" id="UP000838763"/>
    </source>
</evidence>
<comment type="caution">
    <text evidence="2">The sequence shown here is derived from an EMBL/GenBank/DDBJ whole genome shotgun (WGS) entry which is preliminary data.</text>
</comment>
<keyword evidence="3" id="KW-1185">Reference proteome</keyword>
<name>A0A9P1H3X3_9PEZI</name>
<feature type="region of interest" description="Disordered" evidence="1">
    <location>
        <begin position="206"/>
        <end position="235"/>
    </location>
</feature>
<feature type="region of interest" description="Disordered" evidence="1">
    <location>
        <begin position="1"/>
        <end position="46"/>
    </location>
</feature>
<protein>
    <submittedName>
        <fullName evidence="2">Uncharacterized protein</fullName>
    </submittedName>
</protein>
<dbReference type="Proteomes" id="UP000838763">
    <property type="component" value="Unassembled WGS sequence"/>
</dbReference>
<dbReference type="OrthoDB" id="3946750at2759"/>
<dbReference type="AlphaFoldDB" id="A0A9P1H3X3"/>
<sequence length="235" mass="24503">MSAASPSAQKAPSTEPTVPLSEKQAARPSFSVPDAVDYPPAPSETNRYRILVHDPATGTISTADATSVAADHNEVLTPSQIMPRLANPAKFLPHFDVLQSQGYEAVSGSGDVLVFRKVREPTEPGTVFLRRTAAGSASASAHLAGSGTASQAPAINPIDMMGSESVTPAIGNFTSPTGYVSYDHDLSFGGGESGFVVKPPPPFRKYNSIAAASDADTEYDRKDKASDKSSPYCGA</sequence>
<evidence type="ECO:0000313" key="2">
    <source>
        <dbReference type="EMBL" id="CAI4214887.1"/>
    </source>
</evidence>
<gene>
    <name evidence="2" type="ORF">PPNO1_LOCUS4614</name>
</gene>
<organism evidence="2 3">
    <name type="scientific">Parascedosporium putredinis</name>
    <dbReference type="NCBI Taxonomy" id="1442378"/>
    <lineage>
        <taxon>Eukaryota</taxon>
        <taxon>Fungi</taxon>
        <taxon>Dikarya</taxon>
        <taxon>Ascomycota</taxon>
        <taxon>Pezizomycotina</taxon>
        <taxon>Sordariomycetes</taxon>
        <taxon>Hypocreomycetidae</taxon>
        <taxon>Microascales</taxon>
        <taxon>Microascaceae</taxon>
        <taxon>Parascedosporium</taxon>
    </lineage>
</organism>
<feature type="compositionally biased region" description="Low complexity" evidence="1">
    <location>
        <begin position="1"/>
        <end position="13"/>
    </location>
</feature>
<feature type="compositionally biased region" description="Basic and acidic residues" evidence="1">
    <location>
        <begin position="218"/>
        <end position="227"/>
    </location>
</feature>
<accession>A0A9P1H3X3</accession>
<dbReference type="EMBL" id="CALLCH030000012">
    <property type="protein sequence ID" value="CAI4214887.1"/>
    <property type="molecule type" value="Genomic_DNA"/>
</dbReference>
<proteinExistence type="predicted"/>